<name>A0A0Z8F3Y3_STRSU</name>
<gene>
    <name evidence="1" type="ORF">I5V48_07175</name>
</gene>
<organism evidence="1 2">
    <name type="scientific">Streptococcus suis</name>
    <dbReference type="NCBI Taxonomy" id="1307"/>
    <lineage>
        <taxon>Bacteria</taxon>
        <taxon>Bacillati</taxon>
        <taxon>Bacillota</taxon>
        <taxon>Bacilli</taxon>
        <taxon>Lactobacillales</taxon>
        <taxon>Streptococcaceae</taxon>
        <taxon>Streptococcus</taxon>
    </lineage>
</organism>
<dbReference type="EMBL" id="CP065430">
    <property type="protein sequence ID" value="QPO25781.1"/>
    <property type="molecule type" value="Genomic_DNA"/>
</dbReference>
<dbReference type="AlphaFoldDB" id="A0A0Z8F3Y3"/>
<protein>
    <submittedName>
        <fullName evidence="1">Uncharacterized protein</fullName>
    </submittedName>
</protein>
<evidence type="ECO:0000313" key="2">
    <source>
        <dbReference type="Proteomes" id="UP000594569"/>
    </source>
</evidence>
<dbReference type="RefSeq" id="WP_043024700.1">
    <property type="nucleotide sequence ID" value="NZ_CEDT01000019.1"/>
</dbReference>
<evidence type="ECO:0000313" key="1">
    <source>
        <dbReference type="EMBL" id="QPO25781.1"/>
    </source>
</evidence>
<reference evidence="1 2" key="1">
    <citation type="submission" date="2020-12" db="EMBL/GenBank/DDBJ databases">
        <title>Nonconservative transfer and diversity of a new family of integrative and conjugative elements associated with antibiotic resistance in zoonotic pathogen Streptococcus suis.</title>
        <authorList>
            <person name="Huang J."/>
        </authorList>
    </citation>
    <scope>NUCLEOTIDE SEQUENCE [LARGE SCALE GENOMIC DNA]</scope>
    <source>
        <strain evidence="1 2">YZDH1</strain>
    </source>
</reference>
<proteinExistence type="predicted"/>
<sequence>MVDFTKLNNISKNQTMKTKNGNDTTLLQKIESYSPLQHKVDLNQKKDDFYRKIHEESRAIRVEVQSYMSIIMKMIEDEFPISRILAEVYFKLMNLSNNPMETRDRLKYLAHEKNNEIARIVLFELVTILLNNMKKAYIQKQSDDVGAKMRLENAIKRHEELLIQLSDKK</sequence>
<accession>A0A0Z8F3Y3</accession>
<dbReference type="Proteomes" id="UP000594569">
    <property type="component" value="Chromosome"/>
</dbReference>